<proteinExistence type="predicted"/>
<gene>
    <name evidence="2" type="ORF">MIND_01269600</name>
</gene>
<organism evidence="2 3">
    <name type="scientific">Mycena indigotica</name>
    <dbReference type="NCBI Taxonomy" id="2126181"/>
    <lineage>
        <taxon>Eukaryota</taxon>
        <taxon>Fungi</taxon>
        <taxon>Dikarya</taxon>
        <taxon>Basidiomycota</taxon>
        <taxon>Agaricomycotina</taxon>
        <taxon>Agaricomycetes</taxon>
        <taxon>Agaricomycetidae</taxon>
        <taxon>Agaricales</taxon>
        <taxon>Marasmiineae</taxon>
        <taxon>Mycenaceae</taxon>
        <taxon>Mycena</taxon>
    </lineage>
</organism>
<evidence type="ECO:0000313" key="3">
    <source>
        <dbReference type="Proteomes" id="UP000636479"/>
    </source>
</evidence>
<feature type="compositionally biased region" description="Pro residues" evidence="1">
    <location>
        <begin position="121"/>
        <end position="138"/>
    </location>
</feature>
<protein>
    <submittedName>
        <fullName evidence="2">Uncharacterized protein</fullName>
    </submittedName>
</protein>
<comment type="caution">
    <text evidence="2">The sequence shown here is derived from an EMBL/GenBank/DDBJ whole genome shotgun (WGS) entry which is preliminary data.</text>
</comment>
<dbReference type="GeneID" id="59351690"/>
<evidence type="ECO:0000256" key="1">
    <source>
        <dbReference type="SAM" id="MobiDB-lite"/>
    </source>
</evidence>
<sequence length="238" mass="24941">MNNQPPSVTNARANAAQFSYYPPPPTPYTYPGLAELTGNTSTDAFLRQMVSYFPPQSQSAAAPAPAPAPGLAGGTSAPVPRAPGPWLAGGPQAAGGQWTPRATELLQQLRGLSAQAARPTYFPPPPPPPQPAPAPAPPTDYQAWQTAADLMPAPALTASSTSPTAAPGPVLADAIDLLHQIRSEQQKRALADAAELAARTAELLAIRRLRRRDSLRPSGSATPNARRGEAAPRARRRY</sequence>
<dbReference type="EMBL" id="JACAZF010000013">
    <property type="protein sequence ID" value="KAF7291258.1"/>
    <property type="molecule type" value="Genomic_DNA"/>
</dbReference>
<feature type="region of interest" description="Disordered" evidence="1">
    <location>
        <begin position="210"/>
        <end position="238"/>
    </location>
</feature>
<feature type="region of interest" description="Disordered" evidence="1">
    <location>
        <begin position="1"/>
        <end position="21"/>
    </location>
</feature>
<dbReference type="RefSeq" id="XP_037214380.1">
    <property type="nucleotide sequence ID" value="XM_037369174.1"/>
</dbReference>
<feature type="compositionally biased region" description="Polar residues" evidence="1">
    <location>
        <begin position="1"/>
        <end position="12"/>
    </location>
</feature>
<accession>A0A8H6VV52</accession>
<dbReference type="AlphaFoldDB" id="A0A8H6VV52"/>
<name>A0A8H6VV52_9AGAR</name>
<dbReference type="Proteomes" id="UP000636479">
    <property type="component" value="Unassembled WGS sequence"/>
</dbReference>
<feature type="region of interest" description="Disordered" evidence="1">
    <location>
        <begin position="55"/>
        <end position="141"/>
    </location>
</feature>
<reference evidence="2" key="1">
    <citation type="submission" date="2020-05" db="EMBL/GenBank/DDBJ databases">
        <title>Mycena genomes resolve the evolution of fungal bioluminescence.</title>
        <authorList>
            <person name="Tsai I.J."/>
        </authorList>
    </citation>
    <scope>NUCLEOTIDE SEQUENCE</scope>
    <source>
        <strain evidence="2">171206Taipei</strain>
    </source>
</reference>
<evidence type="ECO:0000313" key="2">
    <source>
        <dbReference type="EMBL" id="KAF7291258.1"/>
    </source>
</evidence>
<keyword evidence="3" id="KW-1185">Reference proteome</keyword>